<keyword evidence="2" id="KW-1185">Reference proteome</keyword>
<dbReference type="AlphaFoldDB" id="A0A9D3LNR7"/>
<protein>
    <submittedName>
        <fullName evidence="1">Uncharacterized protein</fullName>
    </submittedName>
</protein>
<gene>
    <name evidence="1" type="ORF">ANANG_G00258040</name>
</gene>
<reference evidence="1" key="1">
    <citation type="submission" date="2021-01" db="EMBL/GenBank/DDBJ databases">
        <title>A chromosome-scale assembly of European eel, Anguilla anguilla.</title>
        <authorList>
            <person name="Henkel C."/>
            <person name="Jong-Raadsen S.A."/>
            <person name="Dufour S."/>
            <person name="Weltzien F.-A."/>
            <person name="Palstra A.P."/>
            <person name="Pelster B."/>
            <person name="Spaink H.P."/>
            <person name="Van Den Thillart G.E."/>
            <person name="Jansen H."/>
            <person name="Zahm M."/>
            <person name="Klopp C."/>
            <person name="Cedric C."/>
            <person name="Louis A."/>
            <person name="Berthelot C."/>
            <person name="Parey E."/>
            <person name="Roest Crollius H."/>
            <person name="Montfort J."/>
            <person name="Robinson-Rechavi M."/>
            <person name="Bucao C."/>
            <person name="Bouchez O."/>
            <person name="Gislard M."/>
            <person name="Lluch J."/>
            <person name="Milhes M."/>
            <person name="Lampietro C."/>
            <person name="Lopez Roques C."/>
            <person name="Donnadieu C."/>
            <person name="Braasch I."/>
            <person name="Desvignes T."/>
            <person name="Postlethwait J."/>
            <person name="Bobe J."/>
            <person name="Guiguen Y."/>
            <person name="Dirks R."/>
        </authorList>
    </citation>
    <scope>NUCLEOTIDE SEQUENCE</scope>
    <source>
        <strain evidence="1">Tag_6206</strain>
        <tissue evidence="1">Liver</tissue>
    </source>
</reference>
<accession>A0A9D3LNR7</accession>
<dbReference type="PANTHER" id="PTHR23276:SF2">
    <property type="entry name" value="PROTEIN PRRC1"/>
    <property type="match status" value="1"/>
</dbReference>
<evidence type="ECO:0000313" key="1">
    <source>
        <dbReference type="EMBL" id="KAG5834124.1"/>
    </source>
</evidence>
<name>A0A9D3LNR7_ANGAN</name>
<dbReference type="EMBL" id="JAFIRN010000015">
    <property type="protein sequence ID" value="KAG5834124.1"/>
    <property type="molecule type" value="Genomic_DNA"/>
</dbReference>
<comment type="caution">
    <text evidence="1">The sequence shown here is derived from an EMBL/GenBank/DDBJ whole genome shotgun (WGS) entry which is preliminary data.</text>
</comment>
<evidence type="ECO:0000313" key="2">
    <source>
        <dbReference type="Proteomes" id="UP001044222"/>
    </source>
</evidence>
<organism evidence="1 2">
    <name type="scientific">Anguilla anguilla</name>
    <name type="common">European freshwater eel</name>
    <name type="synonym">Muraena anguilla</name>
    <dbReference type="NCBI Taxonomy" id="7936"/>
    <lineage>
        <taxon>Eukaryota</taxon>
        <taxon>Metazoa</taxon>
        <taxon>Chordata</taxon>
        <taxon>Craniata</taxon>
        <taxon>Vertebrata</taxon>
        <taxon>Euteleostomi</taxon>
        <taxon>Actinopterygii</taxon>
        <taxon>Neopterygii</taxon>
        <taxon>Teleostei</taxon>
        <taxon>Anguilliformes</taxon>
        <taxon>Anguillidae</taxon>
        <taxon>Anguilla</taxon>
    </lineage>
</organism>
<dbReference type="Proteomes" id="UP001044222">
    <property type="component" value="Chromosome 15"/>
</dbReference>
<dbReference type="InterPro" id="IPR026534">
    <property type="entry name" value="PRRC1"/>
</dbReference>
<dbReference type="GO" id="GO:0005737">
    <property type="term" value="C:cytoplasm"/>
    <property type="evidence" value="ECO:0007669"/>
    <property type="project" value="TreeGrafter"/>
</dbReference>
<sequence length="136" mass="14807">MRPIHSRRWPPHPTRARASPLLLPRWFDVGCLILEDPGNGIRIETFTQATPVALEHVQQAQALTPGLHAGLVGAAGDGGRGSGAQLPHVSRTDWHLALTGLSRRQMICSAAKALAGMYQQRLPQDCNPTQHSGKWI</sequence>
<dbReference type="GO" id="GO:0034237">
    <property type="term" value="F:protein kinase A regulatory subunit binding"/>
    <property type="evidence" value="ECO:0007669"/>
    <property type="project" value="TreeGrafter"/>
</dbReference>
<dbReference type="PANTHER" id="PTHR23276">
    <property type="entry name" value="PROTEIN PRRC1"/>
    <property type="match status" value="1"/>
</dbReference>
<proteinExistence type="predicted"/>